<evidence type="ECO:0000313" key="4">
    <source>
        <dbReference type="Proteomes" id="UP000494201"/>
    </source>
</evidence>
<dbReference type="PANTHER" id="PTHR31793">
    <property type="entry name" value="4-HYDROXYBENZOYL-COA THIOESTERASE FAMILY MEMBER"/>
    <property type="match status" value="1"/>
</dbReference>
<reference evidence="2 5" key="2">
    <citation type="submission" date="2021-02" db="EMBL/GenBank/DDBJ databases">
        <title>Draft genome of the type strains Burkholderia anthina DSM16086.</title>
        <authorList>
            <person name="Hertel R."/>
            <person name="Meissner J."/>
            <person name="Poehlein A."/>
            <person name="Daniel R."/>
            <person name="Commichau F.M."/>
        </authorList>
    </citation>
    <scope>NUCLEOTIDE SEQUENCE [LARGE SCALE GENOMIC DNA]</scope>
    <source>
        <strain evidence="2 5">DSM 16086</strain>
    </source>
</reference>
<dbReference type="CDD" id="cd00586">
    <property type="entry name" value="4HBT"/>
    <property type="match status" value="1"/>
</dbReference>
<evidence type="ECO:0000313" key="2">
    <source>
        <dbReference type="EMBL" id="MBM2767505.1"/>
    </source>
</evidence>
<dbReference type="AlphaFoldDB" id="A0A6P2G6B9"/>
<dbReference type="RefSeq" id="WP_174925910.1">
    <property type="nucleotide sequence ID" value="NZ_CABVLY010000005.1"/>
</dbReference>
<dbReference type="GeneID" id="56499953"/>
<dbReference type="GO" id="GO:0047617">
    <property type="term" value="F:fatty acyl-CoA hydrolase activity"/>
    <property type="evidence" value="ECO:0007669"/>
    <property type="project" value="TreeGrafter"/>
</dbReference>
<name>A0A6P2G6B9_9BURK</name>
<dbReference type="InterPro" id="IPR050563">
    <property type="entry name" value="4-hydroxybenzoyl-CoA_TE"/>
</dbReference>
<evidence type="ECO:0000313" key="3">
    <source>
        <dbReference type="EMBL" id="VVU49220.1"/>
    </source>
</evidence>
<sequence length="165" mass="18260">MSTPTPIEYLLRERPLTVRRRVKWGECDPAGVVYTATFADYVICAAELFYGALLGGTPQRMKNELGFGTPSRALSFDFIGSLRPDDEFDMTVQVVDVRNRSYVLDIVARTPHGAAVFSARLTPVCVARSERRSIDIPPVFRQALLDYQRDCAGGASNPVIEDNAS</sequence>
<dbReference type="SUPFAM" id="SSF54637">
    <property type="entry name" value="Thioesterase/thiol ester dehydrase-isomerase"/>
    <property type="match status" value="1"/>
</dbReference>
<dbReference type="Proteomes" id="UP000755577">
    <property type="component" value="Unassembled WGS sequence"/>
</dbReference>
<proteinExistence type="predicted"/>
<dbReference type="InterPro" id="IPR029069">
    <property type="entry name" value="HotDog_dom_sf"/>
</dbReference>
<dbReference type="EMBL" id="CABVLY010000005">
    <property type="protein sequence ID" value="VVU49220.1"/>
    <property type="molecule type" value="Genomic_DNA"/>
</dbReference>
<keyword evidence="5" id="KW-1185">Reference proteome</keyword>
<accession>A0A6P2G6B9</accession>
<dbReference type="Gene3D" id="3.10.129.10">
    <property type="entry name" value="Hotdog Thioesterase"/>
    <property type="match status" value="1"/>
</dbReference>
<organism evidence="3 4">
    <name type="scientific">Burkholderia anthina</name>
    <dbReference type="NCBI Taxonomy" id="179879"/>
    <lineage>
        <taxon>Bacteria</taxon>
        <taxon>Pseudomonadati</taxon>
        <taxon>Pseudomonadota</taxon>
        <taxon>Betaproteobacteria</taxon>
        <taxon>Burkholderiales</taxon>
        <taxon>Burkholderiaceae</taxon>
        <taxon>Burkholderia</taxon>
        <taxon>Burkholderia cepacia complex</taxon>
    </lineage>
</organism>
<evidence type="ECO:0000313" key="5">
    <source>
        <dbReference type="Proteomes" id="UP000755577"/>
    </source>
</evidence>
<evidence type="ECO:0000256" key="1">
    <source>
        <dbReference type="ARBA" id="ARBA00022801"/>
    </source>
</evidence>
<dbReference type="EMBL" id="JAFCIQ010000008">
    <property type="protein sequence ID" value="MBM2767505.1"/>
    <property type="molecule type" value="Genomic_DNA"/>
</dbReference>
<keyword evidence="1" id="KW-0378">Hydrolase</keyword>
<dbReference type="Pfam" id="PF13279">
    <property type="entry name" value="4HBT_2"/>
    <property type="match status" value="1"/>
</dbReference>
<dbReference type="PANTHER" id="PTHR31793:SF37">
    <property type="entry name" value="ACYL-COA THIOESTER HYDROLASE YBGC"/>
    <property type="match status" value="1"/>
</dbReference>
<gene>
    <name evidence="3" type="ORF">BAN20980_01919</name>
    <name evidence="2" type="ORF">JQK92_13810</name>
</gene>
<protein>
    <submittedName>
        <fullName evidence="3">Putative thioesterase</fullName>
    </submittedName>
    <submittedName>
        <fullName evidence="2">Thioesterase family protein</fullName>
    </submittedName>
</protein>
<dbReference type="Proteomes" id="UP000494201">
    <property type="component" value="Unassembled WGS sequence"/>
</dbReference>
<reference evidence="3 4" key="1">
    <citation type="submission" date="2019-09" db="EMBL/GenBank/DDBJ databases">
        <authorList>
            <person name="Depoorter E."/>
        </authorList>
    </citation>
    <scope>NUCLEOTIDE SEQUENCE [LARGE SCALE GENOMIC DNA]</scope>
    <source>
        <strain evidence="3">LMG 20980</strain>
    </source>
</reference>